<keyword evidence="8" id="KW-1133">Transmembrane helix</keyword>
<accession>A0A9P6HJH4</accession>
<dbReference type="InterPro" id="IPR011706">
    <property type="entry name" value="Cu-oxidase_C"/>
</dbReference>
<keyword evidence="7" id="KW-0325">Glycoprotein</keyword>
<reference evidence="13" key="2">
    <citation type="submission" date="2020-11" db="EMBL/GenBank/DDBJ databases">
        <authorList>
            <consortium name="DOE Joint Genome Institute"/>
            <person name="Kuo A."/>
            <person name="Miyauchi S."/>
            <person name="Kiss E."/>
            <person name="Drula E."/>
            <person name="Kohler A."/>
            <person name="Sanchez-Garcia M."/>
            <person name="Andreopoulos B."/>
            <person name="Barry K.W."/>
            <person name="Bonito G."/>
            <person name="Buee M."/>
            <person name="Carver A."/>
            <person name="Chen C."/>
            <person name="Cichocki N."/>
            <person name="Clum A."/>
            <person name="Culley D."/>
            <person name="Crous P.W."/>
            <person name="Fauchery L."/>
            <person name="Girlanda M."/>
            <person name="Hayes R."/>
            <person name="Keri Z."/>
            <person name="Labutti K."/>
            <person name="Lipzen A."/>
            <person name="Lombard V."/>
            <person name="Magnuson J."/>
            <person name="Maillard F."/>
            <person name="Morin E."/>
            <person name="Murat C."/>
            <person name="Nolan M."/>
            <person name="Ohm R."/>
            <person name="Pangilinan J."/>
            <person name="Pereira M."/>
            <person name="Perotto S."/>
            <person name="Peter M."/>
            <person name="Riley R."/>
            <person name="Sitrit Y."/>
            <person name="Stielow B."/>
            <person name="Szollosi G."/>
            <person name="Zifcakova L."/>
            <person name="Stursova M."/>
            <person name="Spatafora J.W."/>
            <person name="Tedersoo L."/>
            <person name="Vaario L.-M."/>
            <person name="Yamada A."/>
            <person name="Yan M."/>
            <person name="Wang P."/>
            <person name="Xu J."/>
            <person name="Bruns T."/>
            <person name="Baldrian P."/>
            <person name="Vilgalys R."/>
            <person name="Henrissat B."/>
            <person name="Grigoriev I.V."/>
            <person name="Hibbett D."/>
            <person name="Nagy L.G."/>
            <person name="Martin F.M."/>
        </authorList>
    </citation>
    <scope>NUCLEOTIDE SEQUENCE</scope>
    <source>
        <strain evidence="13">UH-Tt-Lm1</strain>
    </source>
</reference>
<feature type="domain" description="Plastocyanin-like" evidence="10">
    <location>
        <begin position="159"/>
        <end position="331"/>
    </location>
</feature>
<dbReference type="GO" id="GO:0033215">
    <property type="term" value="P:reductive iron assimilation"/>
    <property type="evidence" value="ECO:0007669"/>
    <property type="project" value="TreeGrafter"/>
</dbReference>
<evidence type="ECO:0000313" key="13">
    <source>
        <dbReference type="EMBL" id="KAF9788537.1"/>
    </source>
</evidence>
<feature type="chain" id="PRO_5040239512" evidence="9">
    <location>
        <begin position="24"/>
        <end position="638"/>
    </location>
</feature>
<organism evidence="13 14">
    <name type="scientific">Thelephora terrestris</name>
    <dbReference type="NCBI Taxonomy" id="56493"/>
    <lineage>
        <taxon>Eukaryota</taxon>
        <taxon>Fungi</taxon>
        <taxon>Dikarya</taxon>
        <taxon>Basidiomycota</taxon>
        <taxon>Agaricomycotina</taxon>
        <taxon>Agaricomycetes</taxon>
        <taxon>Thelephorales</taxon>
        <taxon>Thelephoraceae</taxon>
        <taxon>Thelephora</taxon>
    </lineage>
</organism>
<dbReference type="Gene3D" id="2.60.40.420">
    <property type="entry name" value="Cupredoxins - blue copper proteins"/>
    <property type="match status" value="3"/>
</dbReference>
<dbReference type="SUPFAM" id="SSF49503">
    <property type="entry name" value="Cupredoxins"/>
    <property type="match status" value="3"/>
</dbReference>
<evidence type="ECO:0000259" key="10">
    <source>
        <dbReference type="Pfam" id="PF00394"/>
    </source>
</evidence>
<protein>
    <submittedName>
        <fullName evidence="13">Ferroxidase</fullName>
    </submittedName>
</protein>
<dbReference type="Proteomes" id="UP000736335">
    <property type="component" value="Unassembled WGS sequence"/>
</dbReference>
<evidence type="ECO:0000256" key="5">
    <source>
        <dbReference type="ARBA" id="ARBA00023008"/>
    </source>
</evidence>
<dbReference type="CDD" id="cd13877">
    <property type="entry name" value="CuRO_2_Fet3p_like"/>
    <property type="match status" value="1"/>
</dbReference>
<evidence type="ECO:0000256" key="7">
    <source>
        <dbReference type="ARBA" id="ARBA00023180"/>
    </source>
</evidence>
<dbReference type="EMBL" id="WIUZ02000004">
    <property type="protein sequence ID" value="KAF9788537.1"/>
    <property type="molecule type" value="Genomic_DNA"/>
</dbReference>
<dbReference type="InterPro" id="IPR008972">
    <property type="entry name" value="Cupredoxin"/>
</dbReference>
<dbReference type="InterPro" id="IPR033138">
    <property type="entry name" value="Cu_oxidase_CS"/>
</dbReference>
<dbReference type="AlphaFoldDB" id="A0A9P6HJH4"/>
<evidence type="ECO:0000256" key="3">
    <source>
        <dbReference type="ARBA" id="ARBA00022729"/>
    </source>
</evidence>
<name>A0A9P6HJH4_9AGAM</name>
<dbReference type="PANTHER" id="PTHR11709">
    <property type="entry name" value="MULTI-COPPER OXIDASE"/>
    <property type="match status" value="1"/>
</dbReference>
<feature type="domain" description="Plastocyanin-like" evidence="12">
    <location>
        <begin position="43"/>
        <end position="150"/>
    </location>
</feature>
<evidence type="ECO:0000313" key="14">
    <source>
        <dbReference type="Proteomes" id="UP000736335"/>
    </source>
</evidence>
<evidence type="ECO:0000256" key="4">
    <source>
        <dbReference type="ARBA" id="ARBA00023002"/>
    </source>
</evidence>
<keyword evidence="4" id="KW-0560">Oxidoreductase</keyword>
<keyword evidence="5" id="KW-0186">Copper</keyword>
<reference evidence="13" key="1">
    <citation type="journal article" date="2020" name="Nat. Commun.">
        <title>Large-scale genome sequencing of mycorrhizal fungi provides insights into the early evolution of symbiotic traits.</title>
        <authorList>
            <person name="Miyauchi S."/>
            <person name="Kiss E."/>
            <person name="Kuo A."/>
            <person name="Drula E."/>
            <person name="Kohler A."/>
            <person name="Sanchez-Garcia M."/>
            <person name="Morin E."/>
            <person name="Andreopoulos B."/>
            <person name="Barry K.W."/>
            <person name="Bonito G."/>
            <person name="Buee M."/>
            <person name="Carver A."/>
            <person name="Chen C."/>
            <person name="Cichocki N."/>
            <person name="Clum A."/>
            <person name="Culley D."/>
            <person name="Crous P.W."/>
            <person name="Fauchery L."/>
            <person name="Girlanda M."/>
            <person name="Hayes R.D."/>
            <person name="Keri Z."/>
            <person name="LaButti K."/>
            <person name="Lipzen A."/>
            <person name="Lombard V."/>
            <person name="Magnuson J."/>
            <person name="Maillard F."/>
            <person name="Murat C."/>
            <person name="Nolan M."/>
            <person name="Ohm R.A."/>
            <person name="Pangilinan J."/>
            <person name="Pereira M.F."/>
            <person name="Perotto S."/>
            <person name="Peter M."/>
            <person name="Pfister S."/>
            <person name="Riley R."/>
            <person name="Sitrit Y."/>
            <person name="Stielow J.B."/>
            <person name="Szollosi G."/>
            <person name="Zifcakova L."/>
            <person name="Stursova M."/>
            <person name="Spatafora J.W."/>
            <person name="Tedersoo L."/>
            <person name="Vaario L.M."/>
            <person name="Yamada A."/>
            <person name="Yan M."/>
            <person name="Wang P."/>
            <person name="Xu J."/>
            <person name="Bruns T."/>
            <person name="Baldrian P."/>
            <person name="Vilgalys R."/>
            <person name="Dunand C."/>
            <person name="Henrissat B."/>
            <person name="Grigoriev I.V."/>
            <person name="Hibbett D."/>
            <person name="Nagy L.G."/>
            <person name="Martin F.M."/>
        </authorList>
    </citation>
    <scope>NUCLEOTIDE SEQUENCE</scope>
    <source>
        <strain evidence="13">UH-Tt-Lm1</strain>
    </source>
</reference>
<dbReference type="PROSITE" id="PS00080">
    <property type="entry name" value="MULTICOPPER_OXIDASE2"/>
    <property type="match status" value="1"/>
</dbReference>
<proteinExistence type="inferred from homology"/>
<feature type="transmembrane region" description="Helical" evidence="8">
    <location>
        <begin position="581"/>
        <end position="603"/>
    </location>
</feature>
<comment type="caution">
    <text evidence="13">The sequence shown here is derived from an EMBL/GenBank/DDBJ whole genome shotgun (WGS) entry which is preliminary data.</text>
</comment>
<dbReference type="InterPro" id="IPR045087">
    <property type="entry name" value="Cu-oxidase_fam"/>
</dbReference>
<evidence type="ECO:0000256" key="1">
    <source>
        <dbReference type="ARBA" id="ARBA00010609"/>
    </source>
</evidence>
<dbReference type="OrthoDB" id="2121828at2759"/>
<evidence type="ECO:0000259" key="11">
    <source>
        <dbReference type="Pfam" id="PF07731"/>
    </source>
</evidence>
<dbReference type="GO" id="GO:0033573">
    <property type="term" value="C:high-affinity iron permease complex"/>
    <property type="evidence" value="ECO:0007669"/>
    <property type="project" value="TreeGrafter"/>
</dbReference>
<evidence type="ECO:0000256" key="9">
    <source>
        <dbReference type="SAM" id="SignalP"/>
    </source>
</evidence>
<dbReference type="Pfam" id="PF00394">
    <property type="entry name" value="Cu-oxidase"/>
    <property type="match status" value="1"/>
</dbReference>
<dbReference type="InterPro" id="IPR001117">
    <property type="entry name" value="Cu-oxidase_2nd"/>
</dbReference>
<keyword evidence="14" id="KW-1185">Reference proteome</keyword>
<evidence type="ECO:0000256" key="6">
    <source>
        <dbReference type="ARBA" id="ARBA00023157"/>
    </source>
</evidence>
<keyword evidence="8" id="KW-0812">Transmembrane</keyword>
<evidence type="ECO:0000256" key="2">
    <source>
        <dbReference type="ARBA" id="ARBA00022723"/>
    </source>
</evidence>
<dbReference type="PANTHER" id="PTHR11709:SF361">
    <property type="entry name" value="IRON TRANSPORT MULTICOPPER OXIDASE FET3"/>
    <property type="match status" value="1"/>
</dbReference>
<evidence type="ECO:0000256" key="8">
    <source>
        <dbReference type="SAM" id="Phobius"/>
    </source>
</evidence>
<dbReference type="GO" id="GO:0010106">
    <property type="term" value="P:cellular response to iron ion starvation"/>
    <property type="evidence" value="ECO:0007669"/>
    <property type="project" value="TreeGrafter"/>
</dbReference>
<keyword evidence="2" id="KW-0479">Metal-binding</keyword>
<dbReference type="GO" id="GO:0004322">
    <property type="term" value="F:ferroxidase activity"/>
    <property type="evidence" value="ECO:0007669"/>
    <property type="project" value="TreeGrafter"/>
</dbReference>
<feature type="signal peptide" evidence="9">
    <location>
        <begin position="1"/>
        <end position="23"/>
    </location>
</feature>
<keyword evidence="3 9" id="KW-0732">Signal</keyword>
<dbReference type="Pfam" id="PF07731">
    <property type="entry name" value="Cu-oxidase_2"/>
    <property type="match status" value="1"/>
</dbReference>
<dbReference type="InterPro" id="IPR002355">
    <property type="entry name" value="Cu_oxidase_Cu_BS"/>
</dbReference>
<gene>
    <name evidence="13" type="ORF">BJ322DRAFT_1183000</name>
</gene>
<dbReference type="GO" id="GO:0005507">
    <property type="term" value="F:copper ion binding"/>
    <property type="evidence" value="ECO:0007669"/>
    <property type="project" value="InterPro"/>
</dbReference>
<dbReference type="Pfam" id="PF07732">
    <property type="entry name" value="Cu-oxidase_3"/>
    <property type="match status" value="1"/>
</dbReference>
<keyword evidence="6" id="KW-1015">Disulfide bond</keyword>
<sequence length="638" mass="70084">MSMRVVATSFLFALSVAFPVAAGVHEVWWNLSYAYNVSPDGLGVPRRAIGVNGTWPPPPISVSVNDTLIVHATNYLDNPGSLHHHGMFANKTAWYDGAMGITQCGIPYGQTATYVVDIPNAGQWGSYWVHAHSYGQYTDGLRAPLVIHPLKEVQTYDDEYFVVLGDWYHQEHDLLLKHFLSVANPGGAEPVPDAPLMYFAHGDTYLPPITSAAPNVSPSTNSVGFNENATLPFESGKTYRLRIVNTGAFAGMFFWIDGHEMRVIEVDGTDVEPYVVEQLNIAVAQRYSVLVTARNDTSSNWAIHGNMDTVMFDTVPAGLNPNATSSITYSSSNSLTNLSPVPLEFYQPTDETVFVPSIVLPQLPPPDQVVELEATFNTMSDGTNRAMFNMKTFNFPKVPTVFTQVEYANQNITELGFGELAFTLDHLSVVDVVVKNGDTGKHPFHIHGHDFQIVKRAVDYTSNDTTLNPPLKEGQANPIRRDTIQLLPLHSATLRFVADNPGSWFFHCHIDWHLSSGLAAVFVEATPLLADASVPQFFKDQCATLDLPSQGNAAGNQDPNNLKGLPEGPFPQILGWRPKGIGAMFGCVLMATLGMATVTWYAISGHNLTDEQLEEEVRKQRATKKSWKSVVASKFKSA</sequence>
<feature type="domain" description="Plastocyanin-like" evidence="11">
    <location>
        <begin position="402"/>
        <end position="525"/>
    </location>
</feature>
<dbReference type="InterPro" id="IPR044130">
    <property type="entry name" value="CuRO_2_Fet3-like"/>
</dbReference>
<comment type="similarity">
    <text evidence="1">Belongs to the multicopper oxidase family.</text>
</comment>
<evidence type="ECO:0000259" key="12">
    <source>
        <dbReference type="Pfam" id="PF07732"/>
    </source>
</evidence>
<dbReference type="InterPro" id="IPR011707">
    <property type="entry name" value="Cu-oxidase-like_N"/>
</dbReference>
<dbReference type="PROSITE" id="PS00079">
    <property type="entry name" value="MULTICOPPER_OXIDASE1"/>
    <property type="match status" value="1"/>
</dbReference>
<keyword evidence="8" id="KW-0472">Membrane</keyword>